<organism evidence="2 3">
    <name type="scientific">Cyclospora cayetanensis</name>
    <dbReference type="NCBI Taxonomy" id="88456"/>
    <lineage>
        <taxon>Eukaryota</taxon>
        <taxon>Sar</taxon>
        <taxon>Alveolata</taxon>
        <taxon>Apicomplexa</taxon>
        <taxon>Conoidasida</taxon>
        <taxon>Coccidia</taxon>
        <taxon>Eucoccidiorida</taxon>
        <taxon>Eimeriorina</taxon>
        <taxon>Eimeriidae</taxon>
        <taxon>Cyclospora</taxon>
    </lineage>
</organism>
<protein>
    <submittedName>
        <fullName evidence="2">Uncharacterized protein</fullName>
    </submittedName>
</protein>
<evidence type="ECO:0000313" key="3">
    <source>
        <dbReference type="Proteomes" id="UP000095192"/>
    </source>
</evidence>
<reference evidence="2 3" key="1">
    <citation type="journal article" date="2016" name="BMC Genomics">
        <title>Comparative genomics reveals Cyclospora cayetanensis possesses coccidia-like metabolism and invasion components but unique surface antigens.</title>
        <authorList>
            <person name="Liu S."/>
            <person name="Wang L."/>
            <person name="Zheng H."/>
            <person name="Xu Z."/>
            <person name="Roellig D.M."/>
            <person name="Li N."/>
            <person name="Frace M.A."/>
            <person name="Tang K."/>
            <person name="Arrowood M.J."/>
            <person name="Moss D.M."/>
            <person name="Zhang L."/>
            <person name="Feng Y."/>
            <person name="Xiao L."/>
        </authorList>
    </citation>
    <scope>NUCLEOTIDE SEQUENCE [LARGE SCALE GENOMIC DNA]</scope>
    <source>
        <strain evidence="2 3">CHN_HEN01</strain>
    </source>
</reference>
<name>A0A1D3CW16_9EIME</name>
<feature type="compositionally biased region" description="Basic and acidic residues" evidence="1">
    <location>
        <begin position="39"/>
        <end position="49"/>
    </location>
</feature>
<dbReference type="Proteomes" id="UP000095192">
    <property type="component" value="Unassembled WGS sequence"/>
</dbReference>
<evidence type="ECO:0000313" key="2">
    <source>
        <dbReference type="EMBL" id="OEH75392.1"/>
    </source>
</evidence>
<sequence length="125" mass="13658">MSADPKSLFEKVAISEPGRALQTAYVPPWPRKAGPQVLRDSDKSPHEWRQNTNPFKKNNTEIGGFRGGLIRATNVIRVQKGMLSEVAAILRSVPSGGRWWDATALLSGLLVGFTSPAAPLDHQQL</sequence>
<dbReference type="EMBL" id="JROU02001731">
    <property type="protein sequence ID" value="OEH75392.1"/>
    <property type="molecule type" value="Genomic_DNA"/>
</dbReference>
<accession>A0A1D3CW16</accession>
<comment type="caution">
    <text evidence="2">The sequence shown here is derived from an EMBL/GenBank/DDBJ whole genome shotgun (WGS) entry which is preliminary data.</text>
</comment>
<dbReference type="AlphaFoldDB" id="A0A1D3CW16"/>
<feature type="region of interest" description="Disordered" evidence="1">
    <location>
        <begin position="25"/>
        <end position="60"/>
    </location>
</feature>
<dbReference type="InParanoid" id="A0A1D3CW16"/>
<evidence type="ECO:0000256" key="1">
    <source>
        <dbReference type="SAM" id="MobiDB-lite"/>
    </source>
</evidence>
<dbReference type="VEuPathDB" id="ToxoDB:cyc_03543"/>
<feature type="compositionally biased region" description="Polar residues" evidence="1">
    <location>
        <begin position="50"/>
        <end position="60"/>
    </location>
</feature>
<gene>
    <name evidence="2" type="ORF">cyc_03543</name>
</gene>
<keyword evidence="3" id="KW-1185">Reference proteome</keyword>
<proteinExistence type="predicted"/>